<dbReference type="KEGG" id="mbry:B1812_04220"/>
<dbReference type="EMBL" id="CP019948">
    <property type="protein sequence ID" value="ARN83365.1"/>
    <property type="molecule type" value="Genomic_DNA"/>
</dbReference>
<keyword evidence="3" id="KW-1185">Reference proteome</keyword>
<protein>
    <submittedName>
        <fullName evidence="2">Uncharacterized protein</fullName>
    </submittedName>
</protein>
<keyword evidence="1" id="KW-0732">Signal</keyword>
<organism evidence="2 3">
    <name type="scientific">Methylocystis bryophila</name>
    <dbReference type="NCBI Taxonomy" id="655015"/>
    <lineage>
        <taxon>Bacteria</taxon>
        <taxon>Pseudomonadati</taxon>
        <taxon>Pseudomonadota</taxon>
        <taxon>Alphaproteobacteria</taxon>
        <taxon>Hyphomicrobiales</taxon>
        <taxon>Methylocystaceae</taxon>
        <taxon>Methylocystis</taxon>
    </lineage>
</organism>
<reference evidence="2 3" key="1">
    <citation type="submission" date="2017-02" db="EMBL/GenBank/DDBJ databases">
        <authorList>
            <person name="Peterson S.W."/>
        </authorList>
    </citation>
    <scope>NUCLEOTIDE SEQUENCE [LARGE SCALE GENOMIC DNA]</scope>
    <source>
        <strain evidence="2 3">S285</strain>
    </source>
</reference>
<name>A0A1W6N0L1_9HYPH</name>
<evidence type="ECO:0000313" key="2">
    <source>
        <dbReference type="EMBL" id="ARN83365.1"/>
    </source>
</evidence>
<gene>
    <name evidence="2" type="ORF">B1812_04220</name>
</gene>
<proteinExistence type="predicted"/>
<sequence>MARVEWPRILAPLLAGLVLAAAAQQSSAAPADQNVYTIVDDGYGLGDCVAQRNECGKAVADAWCESHGHGVALAYGSASEVTGAIKTAAITPAARETDAMVRCSD</sequence>
<dbReference type="AlphaFoldDB" id="A0A1W6N0L1"/>
<evidence type="ECO:0000313" key="3">
    <source>
        <dbReference type="Proteomes" id="UP000193978"/>
    </source>
</evidence>
<accession>A0A1W6N0L1</accession>
<evidence type="ECO:0000256" key="1">
    <source>
        <dbReference type="SAM" id="SignalP"/>
    </source>
</evidence>
<feature type="signal peptide" evidence="1">
    <location>
        <begin position="1"/>
        <end position="28"/>
    </location>
</feature>
<feature type="chain" id="PRO_5010880342" evidence="1">
    <location>
        <begin position="29"/>
        <end position="105"/>
    </location>
</feature>
<dbReference type="Proteomes" id="UP000193978">
    <property type="component" value="Chromosome"/>
</dbReference>